<comment type="caution">
    <text evidence="3">The sequence shown here is derived from an EMBL/GenBank/DDBJ whole genome shotgun (WGS) entry which is preliminary data.</text>
</comment>
<comment type="similarity">
    <text evidence="1">Belongs to the 4-hydroxybenzoyl-CoA thioesterase family.</text>
</comment>
<name>A0ABS3Q0S9_9FLAO</name>
<gene>
    <name evidence="3" type="ORF">J4N46_12345</name>
</gene>
<protein>
    <submittedName>
        <fullName evidence="3">Acyl-CoA thioesterase</fullName>
    </submittedName>
</protein>
<dbReference type="Gene3D" id="3.10.129.10">
    <property type="entry name" value="Hotdog Thioesterase"/>
    <property type="match status" value="1"/>
</dbReference>
<evidence type="ECO:0000256" key="2">
    <source>
        <dbReference type="ARBA" id="ARBA00022801"/>
    </source>
</evidence>
<dbReference type="RefSeq" id="WP_208059529.1">
    <property type="nucleotide sequence ID" value="NZ_JAGDYP010000015.1"/>
</dbReference>
<dbReference type="SUPFAM" id="SSF54637">
    <property type="entry name" value="Thioesterase/thiol ester dehydrase-isomerase"/>
    <property type="match status" value="1"/>
</dbReference>
<keyword evidence="4" id="KW-1185">Reference proteome</keyword>
<dbReference type="CDD" id="cd00586">
    <property type="entry name" value="4HBT"/>
    <property type="match status" value="1"/>
</dbReference>
<evidence type="ECO:0000313" key="3">
    <source>
        <dbReference type="EMBL" id="MBO1885180.1"/>
    </source>
</evidence>
<accession>A0ABS3Q0S9</accession>
<dbReference type="InterPro" id="IPR050563">
    <property type="entry name" value="4-hydroxybenzoyl-CoA_TE"/>
</dbReference>
<sequence>MTKQKETYNPTDLNETLVITVRFSETDPLGIVWHGNYIKYFEDGREAFGRKYGISYLDIEKEGYATPIIKTVCEHKKMVRYGERLRIHTKYMQTAVAKLIFQYYIYNEADELVCTGETIQAFTSLEDNTLSLYKPAFYERWEKRYL</sequence>
<dbReference type="EMBL" id="JAGDYP010000015">
    <property type="protein sequence ID" value="MBO1885180.1"/>
    <property type="molecule type" value="Genomic_DNA"/>
</dbReference>
<dbReference type="PANTHER" id="PTHR31793">
    <property type="entry name" value="4-HYDROXYBENZOYL-COA THIOESTERASE FAMILY MEMBER"/>
    <property type="match status" value="1"/>
</dbReference>
<evidence type="ECO:0000313" key="4">
    <source>
        <dbReference type="Proteomes" id="UP000681610"/>
    </source>
</evidence>
<keyword evidence="2" id="KW-0378">Hydrolase</keyword>
<dbReference type="PANTHER" id="PTHR31793:SF27">
    <property type="entry name" value="NOVEL THIOESTERASE SUPERFAMILY DOMAIN AND SAPOSIN A-TYPE DOMAIN CONTAINING PROTEIN (0610012H03RIK)"/>
    <property type="match status" value="1"/>
</dbReference>
<dbReference type="Proteomes" id="UP000681610">
    <property type="component" value="Unassembled WGS sequence"/>
</dbReference>
<dbReference type="Pfam" id="PF13279">
    <property type="entry name" value="4HBT_2"/>
    <property type="match status" value="1"/>
</dbReference>
<dbReference type="InterPro" id="IPR029069">
    <property type="entry name" value="HotDog_dom_sf"/>
</dbReference>
<organism evidence="3 4">
    <name type="scientific">Capnocytophaga bilenii</name>
    <dbReference type="NCBI Taxonomy" id="2819369"/>
    <lineage>
        <taxon>Bacteria</taxon>
        <taxon>Pseudomonadati</taxon>
        <taxon>Bacteroidota</taxon>
        <taxon>Flavobacteriia</taxon>
        <taxon>Flavobacteriales</taxon>
        <taxon>Flavobacteriaceae</taxon>
        <taxon>Capnocytophaga</taxon>
    </lineage>
</organism>
<proteinExistence type="inferred from homology"/>
<evidence type="ECO:0000256" key="1">
    <source>
        <dbReference type="ARBA" id="ARBA00005953"/>
    </source>
</evidence>
<reference evidence="3 4" key="1">
    <citation type="submission" date="2021-03" db="EMBL/GenBank/DDBJ databases">
        <title>Isolation and description of Capnocytophaga bilenii sp. nov., a novel Capnocytophaga species, isolated from a gingivitis subject.</title>
        <authorList>
            <person name="Antezack A."/>
            <person name="Monnet-Corti V."/>
            <person name="La Scola B."/>
        </authorList>
    </citation>
    <scope>NUCLEOTIDE SEQUENCE [LARGE SCALE GENOMIC DNA]</scope>
    <source>
        <strain evidence="3 4">Marseille-Q4570</strain>
    </source>
</reference>